<reference evidence="3 4" key="1">
    <citation type="submission" date="2017-07" db="EMBL/GenBank/DDBJ databases">
        <title>Isolation and whole genome analysis of endospore-forming bacteria from heroin.</title>
        <authorList>
            <person name="Kalinowski J."/>
            <person name="Ahrens B."/>
            <person name="Al-Dilaimi A."/>
            <person name="Winkler A."/>
            <person name="Wibberg D."/>
            <person name="Schleenbecker U."/>
            <person name="Ruckert C."/>
            <person name="Wolfel R."/>
            <person name="Grass G."/>
        </authorList>
    </citation>
    <scope>NUCLEOTIDE SEQUENCE [LARGE SCALE GENOMIC DNA]</scope>
    <source>
        <strain evidence="3 4">7539</strain>
    </source>
</reference>
<evidence type="ECO:0000256" key="1">
    <source>
        <dbReference type="SAM" id="Coils"/>
    </source>
</evidence>
<dbReference type="RefSeq" id="WP_095316126.1">
    <property type="nucleotide sequence ID" value="NZ_NPCC01000004.1"/>
</dbReference>
<evidence type="ECO:0000259" key="2">
    <source>
        <dbReference type="Pfam" id="PF01464"/>
    </source>
</evidence>
<dbReference type="Proteomes" id="UP000216207">
    <property type="component" value="Unassembled WGS sequence"/>
</dbReference>
<dbReference type="InterPro" id="IPR023346">
    <property type="entry name" value="Lysozyme-like_dom_sf"/>
</dbReference>
<dbReference type="PANTHER" id="PTHR37423:SF2">
    <property type="entry name" value="MEMBRANE-BOUND LYTIC MUREIN TRANSGLYCOSYLASE C"/>
    <property type="match status" value="1"/>
</dbReference>
<keyword evidence="1" id="KW-0175">Coiled coil</keyword>
<name>A0A268P5C8_SHOCL</name>
<evidence type="ECO:0000313" key="4">
    <source>
        <dbReference type="Proteomes" id="UP000216207"/>
    </source>
</evidence>
<dbReference type="Gene3D" id="1.10.530.10">
    <property type="match status" value="1"/>
</dbReference>
<dbReference type="SUPFAM" id="SSF53955">
    <property type="entry name" value="Lysozyme-like"/>
    <property type="match status" value="1"/>
</dbReference>
<gene>
    <name evidence="3" type="ORF">CHH72_01085</name>
</gene>
<accession>A0A268P5C8</accession>
<sequence>MKRTMKVLLAAALAALVGGAFLLIHDYRETNKELAKENEEMRQLFGSMEEELQETGAVAEELSFEDNHQVWSEAMKLADELYEDSDGHFKKEWGMYLAHLAEQKQMNPYLVYELLKVESGEQFDTNAVGPKTKYGHAYGMAQFMTNTAPWIAEMAGVEYRQDLLFDPFYAIQLSVEYLDFLYDQYGDWDKALTAYNRGMGGLESYINENGDAKSSYAVKIQTAAERHGAPAVVYAGDE</sequence>
<organism evidence="3 4">
    <name type="scientific">Shouchella clausii</name>
    <name type="common">Alkalihalobacillus clausii</name>
    <dbReference type="NCBI Taxonomy" id="79880"/>
    <lineage>
        <taxon>Bacteria</taxon>
        <taxon>Bacillati</taxon>
        <taxon>Bacillota</taxon>
        <taxon>Bacilli</taxon>
        <taxon>Bacillales</taxon>
        <taxon>Bacillaceae</taxon>
        <taxon>Shouchella</taxon>
    </lineage>
</organism>
<dbReference type="InterPro" id="IPR008258">
    <property type="entry name" value="Transglycosylase_SLT_dom_1"/>
</dbReference>
<dbReference type="EMBL" id="NPCC01000004">
    <property type="protein sequence ID" value="PAE90515.1"/>
    <property type="molecule type" value="Genomic_DNA"/>
</dbReference>
<dbReference type="Pfam" id="PF01464">
    <property type="entry name" value="SLT"/>
    <property type="match status" value="1"/>
</dbReference>
<evidence type="ECO:0000313" key="3">
    <source>
        <dbReference type="EMBL" id="PAE90515.1"/>
    </source>
</evidence>
<dbReference type="PANTHER" id="PTHR37423">
    <property type="entry name" value="SOLUBLE LYTIC MUREIN TRANSGLYCOSYLASE-RELATED"/>
    <property type="match status" value="1"/>
</dbReference>
<dbReference type="AlphaFoldDB" id="A0A268P5C8"/>
<feature type="domain" description="Transglycosylase SLT" evidence="2">
    <location>
        <begin position="99"/>
        <end position="214"/>
    </location>
</feature>
<feature type="coiled-coil region" evidence="1">
    <location>
        <begin position="24"/>
        <end position="54"/>
    </location>
</feature>
<comment type="caution">
    <text evidence="3">The sequence shown here is derived from an EMBL/GenBank/DDBJ whole genome shotgun (WGS) entry which is preliminary data.</text>
</comment>
<proteinExistence type="predicted"/>
<protein>
    <submittedName>
        <fullName evidence="3">Lytic transglycosylase</fullName>
    </submittedName>
</protein>